<evidence type="ECO:0000313" key="2">
    <source>
        <dbReference type="Proteomes" id="UP001060261"/>
    </source>
</evidence>
<organism evidence="1 2">
    <name type="scientific">Deinococcus rubellus</name>
    <dbReference type="NCBI Taxonomy" id="1889240"/>
    <lineage>
        <taxon>Bacteria</taxon>
        <taxon>Thermotogati</taxon>
        <taxon>Deinococcota</taxon>
        <taxon>Deinococci</taxon>
        <taxon>Deinococcales</taxon>
        <taxon>Deinococcaceae</taxon>
        <taxon>Deinococcus</taxon>
    </lineage>
</organism>
<reference evidence="1" key="1">
    <citation type="submission" date="2022-09" db="EMBL/GenBank/DDBJ databases">
        <title>genome sequence of Deinococcus rubellus.</title>
        <authorList>
            <person name="Srinivasan S."/>
        </authorList>
    </citation>
    <scope>NUCLEOTIDE SEQUENCE</scope>
    <source>
        <strain evidence="1">Ant6</strain>
    </source>
</reference>
<accession>A0ABY5YDC4</accession>
<dbReference type="EMBL" id="CP104213">
    <property type="protein sequence ID" value="UWX62716.1"/>
    <property type="molecule type" value="Genomic_DNA"/>
</dbReference>
<dbReference type="Proteomes" id="UP001060261">
    <property type="component" value="Chromosome"/>
</dbReference>
<sequence>MTQPTPPTRSARFWLPLPSRQPLYLLSTDHYPWSEVCADIEQRPLLSAVLEARQDGRQGRMMWNAGAALGGFDQARDLSVSEFMLAFSHATVQLSLVEPSAVITAWQCRSAQPEALSEAWPAAQAQLADSGFSGALLGGERGSVISFWQSGRPVAGSLPVGGVVYKLSAPQQLRGPELIQFWSQVLAMTAAQSSNVADVWRSSAAELADRHPVLDPFAREVWLDQLSVQALPDLNVAELRDALLAVFSATLRRVRLRLRALPLAELQASPMWSASGAGELV</sequence>
<evidence type="ECO:0000313" key="1">
    <source>
        <dbReference type="EMBL" id="UWX62716.1"/>
    </source>
</evidence>
<protein>
    <submittedName>
        <fullName evidence="1">Uncharacterized protein</fullName>
    </submittedName>
</protein>
<name>A0ABY5YDC4_9DEIO</name>
<dbReference type="RefSeq" id="WP_260559011.1">
    <property type="nucleotide sequence ID" value="NZ_BAABEC010000059.1"/>
</dbReference>
<gene>
    <name evidence="1" type="ORF">N0D28_08010</name>
</gene>
<keyword evidence="2" id="KW-1185">Reference proteome</keyword>
<proteinExistence type="predicted"/>